<dbReference type="EC" id="3.5.4.28" evidence="4"/>
<comment type="catalytic activity">
    <reaction evidence="4">
        <text>S-methyl-5'-thioadenosine + H2O + H(+) = S-methyl-5'-thioinosine + NH4(+)</text>
        <dbReference type="Rhea" id="RHEA:25025"/>
        <dbReference type="ChEBI" id="CHEBI:15377"/>
        <dbReference type="ChEBI" id="CHEBI:15378"/>
        <dbReference type="ChEBI" id="CHEBI:17509"/>
        <dbReference type="ChEBI" id="CHEBI:28938"/>
        <dbReference type="ChEBI" id="CHEBI:48595"/>
        <dbReference type="EC" id="3.5.4.31"/>
    </reaction>
</comment>
<name>A0A8J6Y811_9BACT</name>
<dbReference type="InterPro" id="IPR050287">
    <property type="entry name" value="MTA/SAH_deaminase"/>
</dbReference>
<gene>
    <name evidence="4" type="primary">mtaD</name>
    <name evidence="7" type="ORF">IFJ97_01940</name>
</gene>
<evidence type="ECO:0000256" key="2">
    <source>
        <dbReference type="ARBA" id="ARBA00022801"/>
    </source>
</evidence>
<evidence type="ECO:0000256" key="3">
    <source>
        <dbReference type="ARBA" id="ARBA00022833"/>
    </source>
</evidence>
<comment type="similarity">
    <text evidence="4">Belongs to the metallo-dependent hydrolases superfamily. MTA/SAH deaminase family.</text>
</comment>
<dbReference type="GO" id="GO:0050270">
    <property type="term" value="F:S-adenosylhomocysteine deaminase activity"/>
    <property type="evidence" value="ECO:0007669"/>
    <property type="project" value="UniProtKB-UniRule"/>
</dbReference>
<comment type="caution">
    <text evidence="7">The sequence shown here is derived from an EMBL/GenBank/DDBJ whole genome shotgun (WGS) entry which is preliminary data.</text>
</comment>
<keyword evidence="2 4" id="KW-0378">Hydrolase</keyword>
<organism evidence="7 8">
    <name type="scientific">Candidatus Sulfomarinibacter kjeldsenii</name>
    <dbReference type="NCBI Taxonomy" id="2885994"/>
    <lineage>
        <taxon>Bacteria</taxon>
        <taxon>Pseudomonadati</taxon>
        <taxon>Acidobacteriota</taxon>
        <taxon>Thermoanaerobaculia</taxon>
        <taxon>Thermoanaerobaculales</taxon>
        <taxon>Candidatus Sulfomarinibacteraceae</taxon>
        <taxon>Candidatus Sulfomarinibacter</taxon>
    </lineage>
</organism>
<dbReference type="CDD" id="cd01298">
    <property type="entry name" value="ATZ_TRZ_like"/>
    <property type="match status" value="1"/>
</dbReference>
<dbReference type="SUPFAM" id="SSF51556">
    <property type="entry name" value="Metallo-dependent hydrolases"/>
    <property type="match status" value="1"/>
</dbReference>
<comment type="caution">
    <text evidence="4">Lacks conserved residue(s) required for the propagation of feature annotation.</text>
</comment>
<dbReference type="Proteomes" id="UP000598633">
    <property type="component" value="Unassembled WGS sequence"/>
</dbReference>
<dbReference type="GO" id="GO:0046872">
    <property type="term" value="F:metal ion binding"/>
    <property type="evidence" value="ECO:0007669"/>
    <property type="project" value="UniProtKB-KW"/>
</dbReference>
<feature type="binding site" evidence="4">
    <location>
        <position position="224"/>
    </location>
    <ligand>
        <name>substrate</name>
    </ligand>
</feature>
<dbReference type="EMBL" id="JACXWA010000032">
    <property type="protein sequence ID" value="MBD3870104.1"/>
    <property type="molecule type" value="Genomic_DNA"/>
</dbReference>
<dbReference type="InterPro" id="IPR054418">
    <property type="entry name" value="MQNX/HUTI_composite_N"/>
</dbReference>
<dbReference type="Pfam" id="PF22039">
    <property type="entry name" value="HUTI_composite_bact"/>
    <property type="match status" value="1"/>
</dbReference>
<feature type="binding site" evidence="4">
    <location>
        <position position="194"/>
    </location>
    <ligand>
        <name>substrate</name>
    </ligand>
</feature>
<comment type="catalytic activity">
    <reaction evidence="4">
        <text>S-adenosyl-L-homocysteine + H2O + H(+) = S-inosyl-L-homocysteine + NH4(+)</text>
        <dbReference type="Rhea" id="RHEA:20716"/>
        <dbReference type="ChEBI" id="CHEBI:15377"/>
        <dbReference type="ChEBI" id="CHEBI:15378"/>
        <dbReference type="ChEBI" id="CHEBI:28938"/>
        <dbReference type="ChEBI" id="CHEBI:57856"/>
        <dbReference type="ChEBI" id="CHEBI:57985"/>
        <dbReference type="EC" id="3.5.4.28"/>
    </reaction>
</comment>
<protein>
    <recommendedName>
        <fullName evidence="4">5-methylthioadenosine/S-adenosylhomocysteine deaminase</fullName>
        <shortName evidence="4">MTA/SAH deaminase</shortName>
        <ecNumber evidence="4">3.5.4.28</ecNumber>
        <ecNumber evidence="4">3.5.4.31</ecNumber>
    </recommendedName>
</protein>
<evidence type="ECO:0000256" key="4">
    <source>
        <dbReference type="HAMAP-Rule" id="MF_01281"/>
    </source>
</evidence>
<dbReference type="FunFam" id="3.20.20.140:FF:000014">
    <property type="entry name" value="5-methylthioadenosine/S-adenosylhomocysteine deaminase"/>
    <property type="match status" value="1"/>
</dbReference>
<dbReference type="InterPro" id="IPR023512">
    <property type="entry name" value="Deaminase_MtaD/DadD"/>
</dbReference>
<dbReference type="PANTHER" id="PTHR43794:SF11">
    <property type="entry name" value="AMIDOHYDROLASE-RELATED DOMAIN-CONTAINING PROTEIN"/>
    <property type="match status" value="1"/>
</dbReference>
<keyword evidence="1 4" id="KW-0479">Metal-binding</keyword>
<feature type="binding site" evidence="4">
    <location>
        <position position="221"/>
    </location>
    <ligand>
        <name>Zn(2+)</name>
        <dbReference type="ChEBI" id="CHEBI:29105"/>
    </ligand>
</feature>
<accession>A0A8J6Y811</accession>
<dbReference type="InterPro" id="IPR011059">
    <property type="entry name" value="Metal-dep_hydrolase_composite"/>
</dbReference>
<dbReference type="GO" id="GO:0090614">
    <property type="term" value="F:5'-methylthioadenosine deaminase activity"/>
    <property type="evidence" value="ECO:0007669"/>
    <property type="project" value="UniProtKB-UniRule"/>
</dbReference>
<keyword evidence="3 4" id="KW-0862">Zinc</keyword>
<dbReference type="EC" id="3.5.4.31" evidence="4"/>
<feature type="domain" description="Aminodeoxyfutalosine deaminase/Imidazolonepropionase-like composite" evidence="6">
    <location>
        <begin position="29"/>
        <end position="52"/>
    </location>
</feature>
<feature type="domain" description="Amidohydrolase-related" evidence="5">
    <location>
        <begin position="64"/>
        <end position="413"/>
    </location>
</feature>
<evidence type="ECO:0000259" key="6">
    <source>
        <dbReference type="Pfam" id="PF22039"/>
    </source>
</evidence>
<feature type="binding site" evidence="4">
    <location>
        <position position="309"/>
    </location>
    <ligand>
        <name>Zn(2+)</name>
        <dbReference type="ChEBI" id="CHEBI:29105"/>
    </ligand>
</feature>
<dbReference type="HAMAP" id="MF_01281">
    <property type="entry name" value="MTA_SAH_deamin"/>
    <property type="match status" value="1"/>
</dbReference>
<feature type="binding site" evidence="4">
    <location>
        <position position="309"/>
    </location>
    <ligand>
        <name>substrate</name>
    </ligand>
</feature>
<sequence>MSEEANWDKLVVGGTVLTMEPDTEPIKNGAVAIADGRIAAVGPAEELLEMAPSGDVLNAGNCLILPGFVNTHSHLAMTLLRGIADDLPLMQWLEGNIWPAEKEHMNRETVRLGTELAAAEQLLAGVTTTTDMYFFGDEVSAVLAEAGMRAVVAESLIGFPTPRCATTEEMLATQRDLLEAYKDHPLITPSVAAHAPYSVQASDLVADAELAEEYEVPMQIHLAETTWEVEKLLEEKGLSPVAYLANLGVLSERTVAAHCVHVSPEDIELLTEFEAGVAHNPVSNLKLASGISPVPALLEGGVKLGLGTDGAASNNTLDLLRDMQLAALLHKGVAGDPTVLPARTMLELATIGGAQILGLADRIGTLTEGREADIICVAVDGPHTAPMYDPFSHMVFAARAADVRHVVVQGAVVVRNRELQTLDRERIERQAREFSENLRPS</sequence>
<proteinExistence type="inferred from homology"/>
<dbReference type="InterPro" id="IPR032466">
    <property type="entry name" value="Metal_Hydrolase"/>
</dbReference>
<dbReference type="SUPFAM" id="SSF51338">
    <property type="entry name" value="Composite domain of metallo-dependent hydrolases"/>
    <property type="match status" value="1"/>
</dbReference>
<evidence type="ECO:0000313" key="8">
    <source>
        <dbReference type="Proteomes" id="UP000598633"/>
    </source>
</evidence>
<reference evidence="7 8" key="1">
    <citation type="submission" date="2020-08" db="EMBL/GenBank/DDBJ databases">
        <title>Acidobacteriota in marine sediments use diverse sulfur dissimilation pathways.</title>
        <authorList>
            <person name="Wasmund K."/>
        </authorList>
    </citation>
    <scope>NUCLEOTIDE SEQUENCE [LARGE SCALE GENOMIC DNA]</scope>
    <source>
        <strain evidence="7">MAG AM3-A</strain>
    </source>
</reference>
<evidence type="ECO:0000256" key="1">
    <source>
        <dbReference type="ARBA" id="ARBA00022723"/>
    </source>
</evidence>
<feature type="binding site" evidence="4">
    <location>
        <position position="101"/>
    </location>
    <ligand>
        <name>substrate</name>
    </ligand>
</feature>
<dbReference type="PANTHER" id="PTHR43794">
    <property type="entry name" value="AMINOHYDROLASE SSNA-RELATED"/>
    <property type="match status" value="1"/>
</dbReference>
<feature type="binding site" evidence="4">
    <location>
        <position position="74"/>
    </location>
    <ligand>
        <name>Zn(2+)</name>
        <dbReference type="ChEBI" id="CHEBI:29105"/>
    </ligand>
</feature>
<dbReference type="Gene3D" id="3.20.20.140">
    <property type="entry name" value="Metal-dependent hydrolases"/>
    <property type="match status" value="1"/>
</dbReference>
<evidence type="ECO:0000259" key="5">
    <source>
        <dbReference type="Pfam" id="PF01979"/>
    </source>
</evidence>
<dbReference type="Gene3D" id="2.30.40.10">
    <property type="entry name" value="Urease, subunit C, domain 1"/>
    <property type="match status" value="1"/>
</dbReference>
<dbReference type="AlphaFoldDB" id="A0A8J6Y811"/>
<feature type="binding site" evidence="4">
    <location>
        <position position="72"/>
    </location>
    <ligand>
        <name>Zn(2+)</name>
        <dbReference type="ChEBI" id="CHEBI:29105"/>
    </ligand>
</feature>
<dbReference type="Pfam" id="PF01979">
    <property type="entry name" value="Amidohydro_1"/>
    <property type="match status" value="1"/>
</dbReference>
<evidence type="ECO:0000313" key="7">
    <source>
        <dbReference type="EMBL" id="MBD3870104.1"/>
    </source>
</evidence>
<comment type="function">
    <text evidence="4">Catalyzes the deamination of 5-methylthioadenosine and S-adenosyl-L-homocysteine into 5-methylthioinosine and S-inosyl-L-homocysteine, respectively. Is also able to deaminate adenosine.</text>
</comment>
<comment type="cofactor">
    <cofactor evidence="4">
        <name>Zn(2+)</name>
        <dbReference type="ChEBI" id="CHEBI:29105"/>
    </cofactor>
    <text evidence="4">Binds 1 zinc ion per subunit.</text>
</comment>
<dbReference type="InterPro" id="IPR006680">
    <property type="entry name" value="Amidohydro-rel"/>
</dbReference>